<dbReference type="EMBL" id="CP147246">
    <property type="protein sequence ID" value="WYJ93782.1"/>
    <property type="molecule type" value="Genomic_DNA"/>
</dbReference>
<reference evidence="3" key="1">
    <citation type="submission" date="2017-05" db="EMBL/GenBank/DDBJ databases">
        <title>The Genome Sequence of Enterococcus sp. 9D6_DIV0238.</title>
        <authorList>
            <consortium name="The Broad Institute Genomics Platform"/>
            <consortium name="The Broad Institute Genomic Center for Infectious Diseases"/>
            <person name="Earl A."/>
            <person name="Manson A."/>
            <person name="Schwartman J."/>
            <person name="Gilmore M."/>
            <person name="Abouelleil A."/>
            <person name="Cao P."/>
            <person name="Chapman S."/>
            <person name="Cusick C."/>
            <person name="Shea T."/>
            <person name="Young S."/>
            <person name="Neafsey D."/>
            <person name="Nusbaum C."/>
            <person name="Birren B."/>
        </authorList>
    </citation>
    <scope>NUCLEOTIDE SEQUENCE [LARGE SCALE GENOMIC DNA]</scope>
    <source>
        <strain evidence="3">9D6_DIV0238</strain>
    </source>
</reference>
<keyword evidence="1" id="KW-0472">Membrane</keyword>
<accession>A0A200J793</accession>
<feature type="domain" description="Resolvase/invertase-type recombinase catalytic" evidence="2">
    <location>
        <begin position="12"/>
        <end position="91"/>
    </location>
</feature>
<feature type="transmembrane region" description="Helical" evidence="1">
    <location>
        <begin position="210"/>
        <end position="229"/>
    </location>
</feature>
<sequence length="233" mass="27381">MKLGYVHGHKVDQQYDILESYEVDEIFSDMDQGYEWIWKADSELQRLLDYSESGDSLVICSLEVISRDYQVLLKLFSELKKLQVELIVLSSPELTLREWQQVLSWVAGNDHLLYPRVISVKMNRENEKNRESYTVFSRKSEAKKLYREIFWLLVNKRKIRVIAKEKGIPVETVFRIQQEVKRMKLALIFSTCFLLAITTIKLTENFSDNLLIQIVVCIITTMIILYNALSDSE</sequence>
<keyword evidence="1" id="KW-0812">Transmembrane</keyword>
<gene>
    <name evidence="4" type="ORF">A5889_001284</name>
    <name evidence="3" type="ORF">A5889_001795</name>
</gene>
<dbReference type="GO" id="GO:0003677">
    <property type="term" value="F:DNA binding"/>
    <property type="evidence" value="ECO:0007669"/>
    <property type="project" value="InterPro"/>
</dbReference>
<dbReference type="SUPFAM" id="SSF53041">
    <property type="entry name" value="Resolvase-like"/>
    <property type="match status" value="1"/>
</dbReference>
<reference evidence="4" key="3">
    <citation type="submission" date="2024-03" db="EMBL/GenBank/DDBJ databases">
        <title>The Genome Sequence of Enterococcus sp. DIV0238c.</title>
        <authorList>
            <consortium name="The Broad Institute Genomics Platform"/>
            <consortium name="The Broad Institute Microbial Omics Core"/>
            <consortium name="The Broad Institute Genomic Center for Infectious Diseases"/>
            <person name="Earl A."/>
            <person name="Manson A."/>
            <person name="Gilmore M."/>
            <person name="Schwartman J."/>
            <person name="Shea T."/>
            <person name="Abouelleil A."/>
            <person name="Cao P."/>
            <person name="Chapman S."/>
            <person name="Cusick C."/>
            <person name="Young S."/>
            <person name="Neafsey D."/>
            <person name="Nusbaum C."/>
            <person name="Birren B."/>
        </authorList>
    </citation>
    <scope>NUCLEOTIDE SEQUENCE</scope>
    <source>
        <strain evidence="4">9D6_DIV0238</strain>
    </source>
</reference>
<keyword evidence="5" id="KW-1185">Reference proteome</keyword>
<protein>
    <recommendedName>
        <fullName evidence="2">Resolvase/invertase-type recombinase catalytic domain-containing protein</fullName>
    </recommendedName>
</protein>
<keyword evidence="1" id="KW-1133">Transmembrane helix</keyword>
<organism evidence="3">
    <name type="scientific">Candidatus Enterococcus dunnyi</name>
    <dbReference type="NCBI Taxonomy" id="1834192"/>
    <lineage>
        <taxon>Bacteria</taxon>
        <taxon>Bacillati</taxon>
        <taxon>Bacillota</taxon>
        <taxon>Bacilli</taxon>
        <taxon>Lactobacillales</taxon>
        <taxon>Enterococcaceae</taxon>
        <taxon>Enterococcus</taxon>
    </lineage>
</organism>
<evidence type="ECO:0000256" key="1">
    <source>
        <dbReference type="SAM" id="Phobius"/>
    </source>
</evidence>
<dbReference type="Gene3D" id="3.40.50.1390">
    <property type="entry name" value="Resolvase, N-terminal catalytic domain"/>
    <property type="match status" value="1"/>
</dbReference>
<name>A0A200J793_9ENTE</name>
<evidence type="ECO:0000313" key="5">
    <source>
        <dbReference type="Proteomes" id="UP000196151"/>
    </source>
</evidence>
<evidence type="ECO:0000259" key="2">
    <source>
        <dbReference type="Pfam" id="PF00239"/>
    </source>
</evidence>
<dbReference type="Proteomes" id="UP000196151">
    <property type="component" value="Chromosome"/>
</dbReference>
<reference evidence="4" key="2">
    <citation type="submission" date="2017-05" db="EMBL/GenBank/DDBJ databases">
        <authorList>
            <consortium name="The Broad Institute Genomics Platform"/>
            <consortium name="The Broad Institute Genomic Center for Infectious Diseases"/>
            <person name="Earl A."/>
            <person name="Manson A."/>
            <person name="Schwartman J."/>
            <person name="Gilmore M."/>
            <person name="Abouelleil A."/>
            <person name="Cao P."/>
            <person name="Chapman S."/>
            <person name="Cusick C."/>
            <person name="Shea T."/>
            <person name="Young S."/>
            <person name="Neafsey D."/>
            <person name="Nusbaum C."/>
            <person name="Birren B."/>
        </authorList>
    </citation>
    <scope>NUCLEOTIDE SEQUENCE</scope>
    <source>
        <strain evidence="4">9D6_DIV0238</strain>
    </source>
</reference>
<dbReference type="InterPro" id="IPR006119">
    <property type="entry name" value="Resolv_N"/>
</dbReference>
<dbReference type="InterPro" id="IPR036162">
    <property type="entry name" value="Resolvase-like_N_sf"/>
</dbReference>
<dbReference type="GO" id="GO:0000150">
    <property type="term" value="F:DNA strand exchange activity"/>
    <property type="evidence" value="ECO:0007669"/>
    <property type="project" value="InterPro"/>
</dbReference>
<dbReference type="OrthoDB" id="2180883at2"/>
<dbReference type="Pfam" id="PF00239">
    <property type="entry name" value="Resolvase"/>
    <property type="match status" value="1"/>
</dbReference>
<dbReference type="EMBL" id="NIBQ01000002">
    <property type="protein sequence ID" value="OUZ33086.1"/>
    <property type="molecule type" value="Genomic_DNA"/>
</dbReference>
<evidence type="ECO:0000313" key="4">
    <source>
        <dbReference type="EMBL" id="WYJ93782.1"/>
    </source>
</evidence>
<proteinExistence type="predicted"/>
<evidence type="ECO:0000313" key="3">
    <source>
        <dbReference type="EMBL" id="OUZ33086.1"/>
    </source>
</evidence>
<dbReference type="RefSeq" id="WP_087640900.1">
    <property type="nucleotide sequence ID" value="NZ_CP147246.1"/>
</dbReference>
<feature type="transmembrane region" description="Helical" evidence="1">
    <location>
        <begin position="185"/>
        <end position="204"/>
    </location>
</feature>
<dbReference type="AlphaFoldDB" id="A0A200J793"/>